<accession>A0AAV4MH41</accession>
<name>A0AAV4MH41_CAEEX</name>
<proteinExistence type="predicted"/>
<reference evidence="2 3" key="1">
    <citation type="submission" date="2021-06" db="EMBL/GenBank/DDBJ databases">
        <title>Caerostris extrusa draft genome.</title>
        <authorList>
            <person name="Kono N."/>
            <person name="Arakawa K."/>
        </authorList>
    </citation>
    <scope>NUCLEOTIDE SEQUENCE [LARGE SCALE GENOMIC DNA]</scope>
</reference>
<feature type="chain" id="PRO_5043921190" evidence="1">
    <location>
        <begin position="23"/>
        <end position="79"/>
    </location>
</feature>
<sequence length="79" mass="9086">MLFGCWTLLAVLAGALLARSEPQDIEILKRRILASMGMESVPDMRLVNTSEIVMKTMMEKYLQRVKRSERELLSFEPRG</sequence>
<dbReference type="EMBL" id="BPLR01019730">
    <property type="protein sequence ID" value="GIX71165.1"/>
    <property type="molecule type" value="Genomic_DNA"/>
</dbReference>
<keyword evidence="1" id="KW-0732">Signal</keyword>
<dbReference type="Proteomes" id="UP001054945">
    <property type="component" value="Unassembled WGS sequence"/>
</dbReference>
<feature type="signal peptide" evidence="1">
    <location>
        <begin position="1"/>
        <end position="22"/>
    </location>
</feature>
<comment type="caution">
    <text evidence="2">The sequence shown here is derived from an EMBL/GenBank/DDBJ whole genome shotgun (WGS) entry which is preliminary data.</text>
</comment>
<keyword evidence="3" id="KW-1185">Reference proteome</keyword>
<evidence type="ECO:0000256" key="1">
    <source>
        <dbReference type="SAM" id="SignalP"/>
    </source>
</evidence>
<gene>
    <name evidence="2" type="ORF">CEXT_280091</name>
</gene>
<organism evidence="2 3">
    <name type="scientific">Caerostris extrusa</name>
    <name type="common">Bark spider</name>
    <name type="synonym">Caerostris bankana</name>
    <dbReference type="NCBI Taxonomy" id="172846"/>
    <lineage>
        <taxon>Eukaryota</taxon>
        <taxon>Metazoa</taxon>
        <taxon>Ecdysozoa</taxon>
        <taxon>Arthropoda</taxon>
        <taxon>Chelicerata</taxon>
        <taxon>Arachnida</taxon>
        <taxon>Araneae</taxon>
        <taxon>Araneomorphae</taxon>
        <taxon>Entelegynae</taxon>
        <taxon>Araneoidea</taxon>
        <taxon>Araneidae</taxon>
        <taxon>Caerostris</taxon>
    </lineage>
</organism>
<evidence type="ECO:0000313" key="2">
    <source>
        <dbReference type="EMBL" id="GIX71165.1"/>
    </source>
</evidence>
<protein>
    <submittedName>
        <fullName evidence="2">Uncharacterized protein</fullName>
    </submittedName>
</protein>
<evidence type="ECO:0000313" key="3">
    <source>
        <dbReference type="Proteomes" id="UP001054945"/>
    </source>
</evidence>
<dbReference type="AlphaFoldDB" id="A0AAV4MH41"/>